<evidence type="ECO:0000313" key="2">
    <source>
        <dbReference type="Proteomes" id="UP000635565"/>
    </source>
</evidence>
<dbReference type="EMBL" id="BNJJ01000013">
    <property type="protein sequence ID" value="GHO86526.1"/>
    <property type="molecule type" value="Genomic_DNA"/>
</dbReference>
<keyword evidence="2" id="KW-1185">Reference proteome</keyword>
<sequence>MMVFIYIAIIGSLTVSNTKVRAEGLGIEWKKGFTGSPKICHLTGYWTFIEHVCLGTCHTGGPFQCDRSGMHYRLLA</sequence>
<comment type="caution">
    <text evidence="1">The sequence shown here is derived from an EMBL/GenBank/DDBJ whole genome shotgun (WGS) entry which is preliminary data.</text>
</comment>
<proteinExistence type="predicted"/>
<evidence type="ECO:0000313" key="1">
    <source>
        <dbReference type="EMBL" id="GHO86526.1"/>
    </source>
</evidence>
<protein>
    <submittedName>
        <fullName evidence="1">Uncharacterized protein</fullName>
    </submittedName>
</protein>
<name>A0ABQ3VLJ0_9CHLR</name>
<organism evidence="1 2">
    <name type="scientific">Dictyobacter formicarum</name>
    <dbReference type="NCBI Taxonomy" id="2778368"/>
    <lineage>
        <taxon>Bacteria</taxon>
        <taxon>Bacillati</taxon>
        <taxon>Chloroflexota</taxon>
        <taxon>Ktedonobacteria</taxon>
        <taxon>Ktedonobacterales</taxon>
        <taxon>Dictyobacteraceae</taxon>
        <taxon>Dictyobacter</taxon>
    </lineage>
</organism>
<accession>A0ABQ3VLJ0</accession>
<dbReference type="Proteomes" id="UP000635565">
    <property type="component" value="Unassembled WGS sequence"/>
</dbReference>
<reference evidence="1 2" key="1">
    <citation type="journal article" date="2021" name="Int. J. Syst. Evol. Microbiol.">
        <title>Reticulibacter mediterranei gen. nov., sp. nov., within the new family Reticulibacteraceae fam. nov., and Ktedonospora formicarum gen. nov., sp. nov., Ktedonobacter robiniae sp. nov., Dictyobacter formicarum sp. nov. and Dictyobacter arantiisoli sp. nov., belonging to the class Ktedonobacteria.</title>
        <authorList>
            <person name="Yabe S."/>
            <person name="Zheng Y."/>
            <person name="Wang C.M."/>
            <person name="Sakai Y."/>
            <person name="Abe K."/>
            <person name="Yokota A."/>
            <person name="Donadio S."/>
            <person name="Cavaletti L."/>
            <person name="Monciardini P."/>
        </authorList>
    </citation>
    <scope>NUCLEOTIDE SEQUENCE [LARGE SCALE GENOMIC DNA]</scope>
    <source>
        <strain evidence="1 2">SOSP1-9</strain>
    </source>
</reference>
<gene>
    <name evidence="1" type="ORF">KSZ_45320</name>
</gene>